<dbReference type="NCBIfam" id="TIGR00447">
    <property type="entry name" value="pth"/>
    <property type="match status" value="1"/>
</dbReference>
<feature type="binding site" evidence="8">
    <location>
        <position position="87"/>
    </location>
    <ligand>
        <name>tRNA</name>
        <dbReference type="ChEBI" id="CHEBI:17843"/>
    </ligand>
</feature>
<comment type="subunit">
    <text evidence="8">Monomer.</text>
</comment>
<keyword evidence="3 8" id="KW-0378">Hydrolase</keyword>
<dbReference type="PROSITE" id="PS01195">
    <property type="entry name" value="PEPT_TRNA_HYDROL_1"/>
    <property type="match status" value="1"/>
</dbReference>
<evidence type="ECO:0000256" key="4">
    <source>
        <dbReference type="ARBA" id="ARBA00022884"/>
    </source>
</evidence>
<dbReference type="AlphaFoldDB" id="A0A1K1NUJ4"/>
<organism evidence="11 12">
    <name type="scientific">Ruminococcus flavefaciens</name>
    <dbReference type="NCBI Taxonomy" id="1265"/>
    <lineage>
        <taxon>Bacteria</taxon>
        <taxon>Bacillati</taxon>
        <taxon>Bacillota</taxon>
        <taxon>Clostridia</taxon>
        <taxon>Eubacteriales</taxon>
        <taxon>Oscillospiraceae</taxon>
        <taxon>Ruminococcus</taxon>
    </lineage>
</organism>
<reference evidence="11 12" key="1">
    <citation type="submission" date="2016-11" db="EMBL/GenBank/DDBJ databases">
        <authorList>
            <person name="Jaros S."/>
            <person name="Januszkiewicz K."/>
            <person name="Wedrychowicz H."/>
        </authorList>
    </citation>
    <scope>NUCLEOTIDE SEQUENCE [LARGE SCALE GENOMIC DNA]</scope>
    <source>
        <strain evidence="11 12">YL228</strain>
    </source>
</reference>
<comment type="function">
    <text evidence="8">Hydrolyzes ribosome-free peptidyl-tRNAs (with 1 or more amino acids incorporated), which drop off the ribosome during protein synthesis, or as a result of ribosome stalling.</text>
</comment>
<feature type="site" description="Discriminates between blocked and unblocked aminoacyl-tRNA" evidence="8">
    <location>
        <position position="30"/>
    </location>
</feature>
<evidence type="ECO:0000256" key="9">
    <source>
        <dbReference type="RuleBase" id="RU000673"/>
    </source>
</evidence>
<feature type="active site" description="Proton acceptor" evidence="8">
    <location>
        <position position="40"/>
    </location>
</feature>
<evidence type="ECO:0000256" key="7">
    <source>
        <dbReference type="ARBA" id="ARBA00050038"/>
    </source>
</evidence>
<sequence length="208" mass="23236">MSIFDVFDRISANSNAARGKIEYVIAGLGNPGLEYENTRHNAGFMVLDMLAEQLGEKIDRLKFKGKTAEVTIEGKRCLLLKPTTYMNNSGEAIVQALEFYKIEADHLIVVCDDISLDCGKLRIRRKGSHGGHNGLRSICELTGRDDFPRIKMGVGKKPHPDYDLAKWVLGKFGKEDSEKMAESAKNACECIKLMVQDKTDEAMNKYNS</sequence>
<comment type="catalytic activity">
    <reaction evidence="6 8 9">
        <text>an N-acyl-L-alpha-aminoacyl-tRNA + H2O = an N-acyl-L-amino acid + a tRNA + H(+)</text>
        <dbReference type="Rhea" id="RHEA:54448"/>
        <dbReference type="Rhea" id="RHEA-COMP:10123"/>
        <dbReference type="Rhea" id="RHEA-COMP:13883"/>
        <dbReference type="ChEBI" id="CHEBI:15377"/>
        <dbReference type="ChEBI" id="CHEBI:15378"/>
        <dbReference type="ChEBI" id="CHEBI:59874"/>
        <dbReference type="ChEBI" id="CHEBI:78442"/>
        <dbReference type="ChEBI" id="CHEBI:138191"/>
        <dbReference type="EC" id="3.1.1.29"/>
    </reaction>
</comment>
<protein>
    <recommendedName>
        <fullName evidence="7 8">Peptidyl-tRNA hydrolase</fullName>
        <shortName evidence="8">Pth</shortName>
        <ecNumber evidence="1 8">3.1.1.29</ecNumber>
    </recommendedName>
</protein>
<feature type="binding site" evidence="8">
    <location>
        <position position="85"/>
    </location>
    <ligand>
        <name>tRNA</name>
        <dbReference type="ChEBI" id="CHEBI:17843"/>
    </ligand>
</feature>
<evidence type="ECO:0000256" key="1">
    <source>
        <dbReference type="ARBA" id="ARBA00013260"/>
    </source>
</evidence>
<dbReference type="EC" id="3.1.1.29" evidence="1 8"/>
<dbReference type="GO" id="GO:0006515">
    <property type="term" value="P:protein quality control for misfolded or incompletely synthesized proteins"/>
    <property type="evidence" value="ECO:0007669"/>
    <property type="project" value="UniProtKB-UniRule"/>
</dbReference>
<dbReference type="HAMAP" id="MF_00083">
    <property type="entry name" value="Pept_tRNA_hydro_bact"/>
    <property type="match status" value="1"/>
</dbReference>
<keyword evidence="2 8" id="KW-0820">tRNA-binding</keyword>
<gene>
    <name evidence="8" type="primary">pth</name>
    <name evidence="11" type="ORF">SAMN02910280_2214</name>
</gene>
<dbReference type="GO" id="GO:0072344">
    <property type="term" value="P:rescue of stalled ribosome"/>
    <property type="evidence" value="ECO:0007669"/>
    <property type="project" value="UniProtKB-UniRule"/>
</dbReference>
<dbReference type="PANTHER" id="PTHR17224">
    <property type="entry name" value="PEPTIDYL-TRNA HYDROLASE"/>
    <property type="match status" value="1"/>
</dbReference>
<evidence type="ECO:0000256" key="2">
    <source>
        <dbReference type="ARBA" id="ARBA00022555"/>
    </source>
</evidence>
<dbReference type="RefSeq" id="WP_028514105.1">
    <property type="nucleotide sequence ID" value="NZ_CACVNT010000013.1"/>
</dbReference>
<dbReference type="EMBL" id="FPIP01000005">
    <property type="protein sequence ID" value="SFW38094.1"/>
    <property type="molecule type" value="Genomic_DNA"/>
</dbReference>
<dbReference type="GO" id="GO:0004045">
    <property type="term" value="F:peptidyl-tRNA hydrolase activity"/>
    <property type="evidence" value="ECO:0007669"/>
    <property type="project" value="UniProtKB-UniRule"/>
</dbReference>
<dbReference type="Gene3D" id="3.40.50.1470">
    <property type="entry name" value="Peptidyl-tRNA hydrolase"/>
    <property type="match status" value="1"/>
</dbReference>
<evidence type="ECO:0000256" key="8">
    <source>
        <dbReference type="HAMAP-Rule" id="MF_00083"/>
    </source>
</evidence>
<feature type="site" description="Stabilizes the basic form of H active site to accept a proton" evidence="8">
    <location>
        <position position="112"/>
    </location>
</feature>
<dbReference type="InterPro" id="IPR018171">
    <property type="entry name" value="Pept_tRNA_hydro_CS"/>
</dbReference>
<dbReference type="GO" id="GO:0000049">
    <property type="term" value="F:tRNA binding"/>
    <property type="evidence" value="ECO:0007669"/>
    <property type="project" value="UniProtKB-UniRule"/>
</dbReference>
<dbReference type="SUPFAM" id="SSF53178">
    <property type="entry name" value="Peptidyl-tRNA hydrolase-like"/>
    <property type="match status" value="1"/>
</dbReference>
<dbReference type="FunFam" id="3.40.50.1470:FF:000001">
    <property type="entry name" value="Peptidyl-tRNA hydrolase"/>
    <property type="match status" value="1"/>
</dbReference>
<accession>A0A1K1NUJ4</accession>
<dbReference type="PANTHER" id="PTHR17224:SF1">
    <property type="entry name" value="PEPTIDYL-TRNA HYDROLASE"/>
    <property type="match status" value="1"/>
</dbReference>
<evidence type="ECO:0000313" key="12">
    <source>
        <dbReference type="Proteomes" id="UP000183461"/>
    </source>
</evidence>
<name>A0A1K1NUJ4_RUMFL</name>
<evidence type="ECO:0000313" key="11">
    <source>
        <dbReference type="EMBL" id="SFW38094.1"/>
    </source>
</evidence>
<dbReference type="Proteomes" id="UP000183461">
    <property type="component" value="Unassembled WGS sequence"/>
</dbReference>
<comment type="similarity">
    <text evidence="5 8 10">Belongs to the PTH family.</text>
</comment>
<keyword evidence="4 8" id="KW-0694">RNA-binding</keyword>
<evidence type="ECO:0000256" key="6">
    <source>
        <dbReference type="ARBA" id="ARBA00048707"/>
    </source>
</evidence>
<dbReference type="InterPro" id="IPR001328">
    <property type="entry name" value="Pept_tRNA_hydro"/>
</dbReference>
<dbReference type="PROSITE" id="PS01196">
    <property type="entry name" value="PEPT_TRNA_HYDROL_2"/>
    <property type="match status" value="1"/>
</dbReference>
<dbReference type="InterPro" id="IPR036416">
    <property type="entry name" value="Pept_tRNA_hydro_sf"/>
</dbReference>
<evidence type="ECO:0000256" key="10">
    <source>
        <dbReference type="RuleBase" id="RU004320"/>
    </source>
</evidence>
<evidence type="ECO:0000256" key="5">
    <source>
        <dbReference type="ARBA" id="ARBA00038063"/>
    </source>
</evidence>
<feature type="binding site" evidence="8">
    <location>
        <position position="35"/>
    </location>
    <ligand>
        <name>tRNA</name>
        <dbReference type="ChEBI" id="CHEBI:17843"/>
    </ligand>
</feature>
<comment type="subcellular location">
    <subcellularLocation>
        <location evidence="8">Cytoplasm</location>
    </subcellularLocation>
</comment>
<comment type="function">
    <text evidence="8">Catalyzes the release of premature peptidyl moieties from peptidyl-tRNA molecules trapped in stalled 50S ribosomal subunits, and thus maintains levels of free tRNAs and 50S ribosomes.</text>
</comment>
<keyword evidence="8" id="KW-0963">Cytoplasm</keyword>
<evidence type="ECO:0000256" key="3">
    <source>
        <dbReference type="ARBA" id="ARBA00022801"/>
    </source>
</evidence>
<proteinExistence type="inferred from homology"/>
<dbReference type="Pfam" id="PF01195">
    <property type="entry name" value="Pept_tRNA_hydro"/>
    <property type="match status" value="1"/>
</dbReference>
<dbReference type="CDD" id="cd00462">
    <property type="entry name" value="PTH"/>
    <property type="match status" value="1"/>
</dbReference>
<dbReference type="GO" id="GO:0005737">
    <property type="term" value="C:cytoplasm"/>
    <property type="evidence" value="ECO:0007669"/>
    <property type="project" value="UniProtKB-SubCell"/>
</dbReference>
<feature type="binding site" evidence="8">
    <location>
        <position position="133"/>
    </location>
    <ligand>
        <name>tRNA</name>
        <dbReference type="ChEBI" id="CHEBI:17843"/>
    </ligand>
</feature>